<accession>A0A2A2GD20</accession>
<dbReference type="OrthoDB" id="7646241at2"/>
<sequence>MPTPTSFRPARKVTAGRATRIAGTANDWRCSCCGKLLGVRRDGVMHLSFARGHEYLVSLPATATCRRCGTLNQATAPAR</sequence>
<name>A0A2A2GD20_9RHOB</name>
<comment type="caution">
    <text evidence="1">The sequence shown here is derived from an EMBL/GenBank/DDBJ whole genome shotgun (WGS) entry which is preliminary data.</text>
</comment>
<evidence type="ECO:0000313" key="2">
    <source>
        <dbReference type="Proteomes" id="UP000218023"/>
    </source>
</evidence>
<keyword evidence="2" id="KW-1185">Reference proteome</keyword>
<organism evidence="1 2">
    <name type="scientific">Paracoccus salipaludis</name>
    <dbReference type="NCBI Taxonomy" id="2032623"/>
    <lineage>
        <taxon>Bacteria</taxon>
        <taxon>Pseudomonadati</taxon>
        <taxon>Pseudomonadota</taxon>
        <taxon>Alphaproteobacteria</taxon>
        <taxon>Rhodobacterales</taxon>
        <taxon>Paracoccaceae</taxon>
        <taxon>Paracoccus</taxon>
    </lineage>
</organism>
<gene>
    <name evidence="1" type="ORF">CK240_16535</name>
</gene>
<proteinExistence type="predicted"/>
<dbReference type="AlphaFoldDB" id="A0A2A2GD20"/>
<protein>
    <submittedName>
        <fullName evidence="1">Uncharacterized protein</fullName>
    </submittedName>
</protein>
<dbReference type="Proteomes" id="UP000218023">
    <property type="component" value="Unassembled WGS sequence"/>
</dbReference>
<reference evidence="1 2" key="1">
    <citation type="submission" date="2017-09" db="EMBL/GenBank/DDBJ databases">
        <title>Paracoccus alkalisoli sp. nov., isolated from saline alkaline soil.</title>
        <authorList>
            <person name="Dong X."/>
            <person name="Zhang G."/>
        </authorList>
    </citation>
    <scope>NUCLEOTIDE SEQUENCE [LARGE SCALE GENOMIC DNA]</scope>
    <source>
        <strain evidence="1 2">WN007</strain>
    </source>
</reference>
<evidence type="ECO:0000313" key="1">
    <source>
        <dbReference type="EMBL" id="PAU95451.1"/>
    </source>
</evidence>
<dbReference type="EMBL" id="NSJZ01000032">
    <property type="protein sequence ID" value="PAU95451.1"/>
    <property type="molecule type" value="Genomic_DNA"/>
</dbReference>